<dbReference type="Gene3D" id="3.80.10.10">
    <property type="entry name" value="Ribonuclease Inhibitor"/>
    <property type="match status" value="2"/>
</dbReference>
<dbReference type="Proteomes" id="UP000183190">
    <property type="component" value="Unassembled WGS sequence"/>
</dbReference>
<evidence type="ECO:0000313" key="2">
    <source>
        <dbReference type="Proteomes" id="UP000183190"/>
    </source>
</evidence>
<dbReference type="InterPro" id="IPR032675">
    <property type="entry name" value="LRR_dom_sf"/>
</dbReference>
<dbReference type="SUPFAM" id="SSF52058">
    <property type="entry name" value="L domain-like"/>
    <property type="match status" value="2"/>
</dbReference>
<dbReference type="PANTHER" id="PTHR45661:SF3">
    <property type="entry name" value="IG-LIKE DOMAIN-CONTAINING PROTEIN"/>
    <property type="match status" value="1"/>
</dbReference>
<evidence type="ECO:0000313" key="1">
    <source>
        <dbReference type="EMBL" id="SEH40334.1"/>
    </source>
</evidence>
<dbReference type="OrthoDB" id="1816168at2"/>
<protein>
    <submittedName>
        <fullName evidence="1">Leucine rich repeat-containing protein</fullName>
    </submittedName>
</protein>
<dbReference type="PANTHER" id="PTHR45661">
    <property type="entry name" value="SURFACE ANTIGEN"/>
    <property type="match status" value="1"/>
</dbReference>
<dbReference type="RefSeq" id="WP_074714222.1">
    <property type="nucleotide sequence ID" value="NZ_FNWV01000001.1"/>
</dbReference>
<organism evidence="1 2">
    <name type="scientific">Ruminococcus flavefaciens</name>
    <dbReference type="NCBI Taxonomy" id="1265"/>
    <lineage>
        <taxon>Bacteria</taxon>
        <taxon>Bacillati</taxon>
        <taxon>Bacillota</taxon>
        <taxon>Clostridia</taxon>
        <taxon>Eubacteriales</taxon>
        <taxon>Oscillospiraceae</taxon>
        <taxon>Ruminococcus</taxon>
    </lineage>
</organism>
<name>A0A1H6HXD3_RUMFL</name>
<dbReference type="InterPro" id="IPR053139">
    <property type="entry name" value="Surface_bspA-like"/>
</dbReference>
<dbReference type="EMBL" id="FNWV01000001">
    <property type="protein sequence ID" value="SEH40334.1"/>
    <property type="molecule type" value="Genomic_DNA"/>
</dbReference>
<reference evidence="1 2" key="1">
    <citation type="submission" date="2016-10" db="EMBL/GenBank/DDBJ databases">
        <authorList>
            <person name="de Groot N.N."/>
        </authorList>
    </citation>
    <scope>NUCLEOTIDE SEQUENCE [LARGE SCALE GENOMIC DNA]</scope>
    <source>
        <strain evidence="1 2">YAD2003</strain>
    </source>
</reference>
<dbReference type="InterPro" id="IPR026906">
    <property type="entry name" value="LRR_5"/>
</dbReference>
<dbReference type="AlphaFoldDB" id="A0A1H6HXD3"/>
<sequence length="382" mass="41989">MYVQGKCYKCGGFLAVDDTEDASVCPFCNKAFIVKKAIASYNEAAPDSADIVKTSYTSDSDFVVERSVLIRYNGYTNKDIRIPDGISVIGEIAFQGMNNIESVFIPEGVEIIGEGAFSGCKNLHTIHISEGVETIDIDAFNGCVSLKDIKFPDSVKNIEAGALAGCTSLESVNIPKGLELLPWRIFEGCTSLKFISIPPKVKTIEDYAFAECTGLESVSFESMHPDGDPTTGLKRIGMNAFRNCTALISINIPETLEYIGNQAFRGCSGMKKILIPDSVKAIYPYAFADCTSLEQVTFEGDTELYKGSNPYKYGKNPATFFNCPKLLNVTYSKVQKNYWAFPAYSKSQEPKNIENGLCRYCGGEFKGVFDKVCSVCKARKDY</sequence>
<accession>A0A1H6HXD3</accession>
<proteinExistence type="predicted"/>
<dbReference type="Gene3D" id="3.90.820.10">
    <property type="entry name" value="Structural Genomics, Unknown Function 30-nov-00 1gh9 Mol_id"/>
    <property type="match status" value="1"/>
</dbReference>
<dbReference type="Pfam" id="PF13306">
    <property type="entry name" value="LRR_5"/>
    <property type="match status" value="2"/>
</dbReference>
<gene>
    <name evidence="1" type="ORF">SAMN02910265_00405</name>
</gene>